<proteinExistence type="predicted"/>
<protein>
    <submittedName>
        <fullName evidence="1">Uncharacterized protein</fullName>
    </submittedName>
</protein>
<organism evidence="1 2">
    <name type="scientific">Brachionus plicatilis</name>
    <name type="common">Marine rotifer</name>
    <name type="synonym">Brachionus muelleri</name>
    <dbReference type="NCBI Taxonomy" id="10195"/>
    <lineage>
        <taxon>Eukaryota</taxon>
        <taxon>Metazoa</taxon>
        <taxon>Spiralia</taxon>
        <taxon>Gnathifera</taxon>
        <taxon>Rotifera</taxon>
        <taxon>Eurotatoria</taxon>
        <taxon>Monogononta</taxon>
        <taxon>Pseudotrocha</taxon>
        <taxon>Ploima</taxon>
        <taxon>Brachionidae</taxon>
        <taxon>Brachionus</taxon>
    </lineage>
</organism>
<evidence type="ECO:0000313" key="2">
    <source>
        <dbReference type="Proteomes" id="UP000276133"/>
    </source>
</evidence>
<sequence>MSPAYLFKKLKNCVNLLRLGLRWSPGLGIRLNKIWLNIFFYLSKFWASFNEHPLPPVRIRSFNSSTMGPNVLTDTPQGVVAGTINIAASNSTFISLLGLLSSSPDVIHFPSSAFITLKIVIRLVTIHSCRFFIHGSFPLSAGWWLRVVGQSCACWSFFFPSPDFCLNNCVKNPNLIINNKEKSSTISGHLLPERKSDVFVYVYVYGTLPVHVHKHVEFSCRIKNFHRIRFIEKKNS</sequence>
<keyword evidence="2" id="KW-1185">Reference proteome</keyword>
<name>A0A3M7PUV4_BRAPC</name>
<dbReference type="EMBL" id="REGN01008773">
    <property type="protein sequence ID" value="RNA02729.1"/>
    <property type="molecule type" value="Genomic_DNA"/>
</dbReference>
<dbReference type="Proteomes" id="UP000276133">
    <property type="component" value="Unassembled WGS sequence"/>
</dbReference>
<gene>
    <name evidence="1" type="ORF">BpHYR1_054004</name>
</gene>
<accession>A0A3M7PUV4</accession>
<reference evidence="1 2" key="1">
    <citation type="journal article" date="2018" name="Sci. Rep.">
        <title>Genomic signatures of local adaptation to the degree of environmental predictability in rotifers.</title>
        <authorList>
            <person name="Franch-Gras L."/>
            <person name="Hahn C."/>
            <person name="Garcia-Roger E.M."/>
            <person name="Carmona M.J."/>
            <person name="Serra M."/>
            <person name="Gomez A."/>
        </authorList>
    </citation>
    <scope>NUCLEOTIDE SEQUENCE [LARGE SCALE GENOMIC DNA]</scope>
    <source>
        <strain evidence="1">HYR1</strain>
    </source>
</reference>
<dbReference type="AlphaFoldDB" id="A0A3M7PUV4"/>
<comment type="caution">
    <text evidence="1">The sequence shown here is derived from an EMBL/GenBank/DDBJ whole genome shotgun (WGS) entry which is preliminary data.</text>
</comment>
<evidence type="ECO:0000313" key="1">
    <source>
        <dbReference type="EMBL" id="RNA02729.1"/>
    </source>
</evidence>